<dbReference type="EMBL" id="CAFBML010000065">
    <property type="protein sequence ID" value="CAB4903938.1"/>
    <property type="molecule type" value="Genomic_DNA"/>
</dbReference>
<name>A0A6J7GBM6_9ZZZZ</name>
<dbReference type="GO" id="GO:0005886">
    <property type="term" value="C:plasma membrane"/>
    <property type="evidence" value="ECO:0007669"/>
    <property type="project" value="TreeGrafter"/>
</dbReference>
<keyword evidence="1" id="KW-0808">Transferase</keyword>
<evidence type="ECO:0000256" key="3">
    <source>
        <dbReference type="ARBA" id="ARBA00022777"/>
    </source>
</evidence>
<dbReference type="SMART" id="SM00046">
    <property type="entry name" value="DAGKc"/>
    <property type="match status" value="1"/>
</dbReference>
<keyword evidence="3" id="KW-0418">Kinase</keyword>
<dbReference type="PANTHER" id="PTHR12358">
    <property type="entry name" value="SPHINGOSINE KINASE"/>
    <property type="match status" value="1"/>
</dbReference>
<dbReference type="SUPFAM" id="SSF111331">
    <property type="entry name" value="NAD kinase/diacylglycerol kinase-like"/>
    <property type="match status" value="1"/>
</dbReference>
<evidence type="ECO:0000259" key="5">
    <source>
        <dbReference type="PROSITE" id="PS50146"/>
    </source>
</evidence>
<keyword evidence="2" id="KW-0547">Nucleotide-binding</keyword>
<dbReference type="InterPro" id="IPR001206">
    <property type="entry name" value="Diacylglycerol_kinase_cat_dom"/>
</dbReference>
<evidence type="ECO:0000256" key="2">
    <source>
        <dbReference type="ARBA" id="ARBA00022741"/>
    </source>
</evidence>
<organism evidence="6">
    <name type="scientific">freshwater metagenome</name>
    <dbReference type="NCBI Taxonomy" id="449393"/>
    <lineage>
        <taxon>unclassified sequences</taxon>
        <taxon>metagenomes</taxon>
        <taxon>ecological metagenomes</taxon>
    </lineage>
</organism>
<sequence length="298" mass="30854">MRFGVVVNPVSGGNRGAQVGAEVISLLSQSGHPVVNLSGANLIEARAHAEAAIAANSIDALVVVGGDGIAHLGTNLCAGKNIPMAIIPAGTGNDAAAMLGMPLTNTAESVRLVLEGLSSPKKIDAIKVSHSGKVTWALGSASAGFDALAAARANVISWPKGPMRYYVAMLLELAKFKPIKYQSVVDGNPRDFEAMLCVVSNTGIYGGGMLVVPGASVTDAKLDVLLVKKMSRLKFVTIFPRVYKGTHITDKDVEIFKASKISITASGMPIYSDGEYVGQAPFEAEVVPGALTIIAPAI</sequence>
<protein>
    <submittedName>
        <fullName evidence="6">Unannotated protein</fullName>
    </submittedName>
</protein>
<evidence type="ECO:0000313" key="6">
    <source>
        <dbReference type="EMBL" id="CAB4903938.1"/>
    </source>
</evidence>
<dbReference type="Pfam" id="PF00781">
    <property type="entry name" value="DAGK_cat"/>
    <property type="match status" value="1"/>
</dbReference>
<dbReference type="GO" id="GO:0004143">
    <property type="term" value="F:ATP-dependent diacylglycerol kinase activity"/>
    <property type="evidence" value="ECO:0007669"/>
    <property type="project" value="TreeGrafter"/>
</dbReference>
<evidence type="ECO:0000256" key="1">
    <source>
        <dbReference type="ARBA" id="ARBA00022679"/>
    </source>
</evidence>
<dbReference type="GO" id="GO:0005524">
    <property type="term" value="F:ATP binding"/>
    <property type="evidence" value="ECO:0007669"/>
    <property type="project" value="UniProtKB-KW"/>
</dbReference>
<reference evidence="6" key="1">
    <citation type="submission" date="2020-05" db="EMBL/GenBank/DDBJ databases">
        <authorList>
            <person name="Chiriac C."/>
            <person name="Salcher M."/>
            <person name="Ghai R."/>
            <person name="Kavagutti S V."/>
        </authorList>
    </citation>
    <scope>NUCLEOTIDE SEQUENCE</scope>
</reference>
<feature type="domain" description="DAGKc" evidence="5">
    <location>
        <begin position="1"/>
        <end position="132"/>
    </location>
</feature>
<gene>
    <name evidence="6" type="ORF">UFOPK3592_00607</name>
</gene>
<dbReference type="Gene3D" id="2.60.200.40">
    <property type="match status" value="1"/>
</dbReference>
<dbReference type="AlphaFoldDB" id="A0A6J7GBM6"/>
<dbReference type="InterPro" id="IPR050187">
    <property type="entry name" value="Lipid_Phosphate_FormReg"/>
</dbReference>
<dbReference type="InterPro" id="IPR045540">
    <property type="entry name" value="YegS/DAGK_C"/>
</dbReference>
<dbReference type="PROSITE" id="PS50146">
    <property type="entry name" value="DAGK"/>
    <property type="match status" value="1"/>
</dbReference>
<dbReference type="PANTHER" id="PTHR12358:SF106">
    <property type="entry name" value="LIPID KINASE YEGS"/>
    <property type="match status" value="1"/>
</dbReference>
<proteinExistence type="predicted"/>
<accession>A0A6J7GBM6</accession>
<dbReference type="InterPro" id="IPR016064">
    <property type="entry name" value="NAD/diacylglycerol_kinase_sf"/>
</dbReference>
<keyword evidence="4" id="KW-0067">ATP-binding</keyword>
<evidence type="ECO:0000256" key="4">
    <source>
        <dbReference type="ARBA" id="ARBA00022840"/>
    </source>
</evidence>
<dbReference type="Gene3D" id="3.40.50.10330">
    <property type="entry name" value="Probable inorganic polyphosphate/atp-NAD kinase, domain 1"/>
    <property type="match status" value="1"/>
</dbReference>
<dbReference type="Pfam" id="PF19279">
    <property type="entry name" value="YegS_C"/>
    <property type="match status" value="1"/>
</dbReference>
<dbReference type="InterPro" id="IPR017438">
    <property type="entry name" value="ATP-NAD_kinase_N"/>
</dbReference>